<feature type="domain" description="Fibronectin type-III" evidence="6">
    <location>
        <begin position="1598"/>
        <end position="1692"/>
    </location>
</feature>
<reference evidence="8" key="1">
    <citation type="journal article" date="2010" name="PLoS ONE">
        <title>The Arthrobacter arilaitensis Re117 genome sequence reveals its genetic adaptation to the surface of cheese.</title>
        <authorList>
            <person name="Monnet C."/>
            <person name="Loux V."/>
            <person name="Gibrat J.F."/>
            <person name="Spinnler E."/>
            <person name="Barbe V."/>
            <person name="Vacherie B."/>
            <person name="Gavory F."/>
            <person name="Gourbeyre E."/>
            <person name="Siguier P."/>
            <person name="Chandler M."/>
            <person name="Elleuch R."/>
            <person name="Irlinger F."/>
            <person name="Vallaeys T."/>
        </authorList>
    </citation>
    <scope>NUCLEOTIDE SEQUENCE</scope>
    <source>
        <strain evidence="8">DSM 16368 / CIP 108037 / IAM 15318 / JCM 13566 / Re117</strain>
    </source>
</reference>
<dbReference type="InterPro" id="IPR003961">
    <property type="entry name" value="FN3_dom"/>
</dbReference>
<feature type="compositionally biased region" description="Basic and acidic residues" evidence="4">
    <location>
        <begin position="1960"/>
        <end position="1969"/>
    </location>
</feature>
<evidence type="ECO:0000256" key="5">
    <source>
        <dbReference type="SAM" id="Phobius"/>
    </source>
</evidence>
<evidence type="ECO:0000256" key="3">
    <source>
        <dbReference type="ARBA" id="ARBA00023326"/>
    </source>
</evidence>
<evidence type="ECO:0000256" key="1">
    <source>
        <dbReference type="ARBA" id="ARBA00022737"/>
    </source>
</evidence>
<dbReference type="Pfam" id="PF00041">
    <property type="entry name" value="fn3"/>
    <property type="match status" value="3"/>
</dbReference>
<dbReference type="EMBL" id="FQ311875">
    <property type="protein sequence ID" value="CBT75071.1"/>
    <property type="molecule type" value="Genomic_DNA"/>
</dbReference>
<keyword evidence="3" id="KW-0624">Polysaccharide degradation</keyword>
<evidence type="ECO:0000256" key="4">
    <source>
        <dbReference type="SAM" id="MobiDB-lite"/>
    </source>
</evidence>
<evidence type="ECO:0000259" key="6">
    <source>
        <dbReference type="PROSITE" id="PS50853"/>
    </source>
</evidence>
<keyword evidence="2" id="KW-0326">Glycosidase</keyword>
<gene>
    <name evidence="7" type="ordered locus">AARI_08450</name>
</gene>
<keyword evidence="1" id="KW-0677">Repeat</keyword>
<protein>
    <submittedName>
        <fullName evidence="7">Conserved hypothetical membrane protein</fullName>
    </submittedName>
</protein>
<dbReference type="Pfam" id="PF17963">
    <property type="entry name" value="Big_9"/>
    <property type="match status" value="9"/>
</dbReference>
<feature type="transmembrane region" description="Helical" evidence="5">
    <location>
        <begin position="20"/>
        <end position="40"/>
    </location>
</feature>
<feature type="compositionally biased region" description="Polar residues" evidence="4">
    <location>
        <begin position="1206"/>
        <end position="1218"/>
    </location>
</feature>
<feature type="region of interest" description="Disordered" evidence="4">
    <location>
        <begin position="1582"/>
        <end position="1612"/>
    </location>
</feature>
<keyword evidence="2" id="KW-0378">Hydrolase</keyword>
<accession>A0ABM9PV86</accession>
<feature type="compositionally biased region" description="Acidic residues" evidence="4">
    <location>
        <begin position="1289"/>
        <end position="1311"/>
    </location>
</feature>
<dbReference type="InterPro" id="IPR036116">
    <property type="entry name" value="FN3_sf"/>
</dbReference>
<feature type="region of interest" description="Disordered" evidence="4">
    <location>
        <begin position="1951"/>
        <end position="1970"/>
    </location>
</feature>
<dbReference type="InterPro" id="IPR050964">
    <property type="entry name" value="Striated_Muscle_Regulatory"/>
</dbReference>
<dbReference type="RefSeq" id="WP_013348216.1">
    <property type="nucleotide sequence ID" value="NC_014550.1"/>
</dbReference>
<sequence>MAKAASTGWTGLLKSTGFKVTAIPVVAALAVTGAIIYPGFETADVELNDGGVWVVNQSEGKIGHVNYQSRTIDGGVATPLANYDLVQHEENVLVRNLEQASLTTIDPSMVQFAGDNNLPANSSFSFGAAVVAVTDAEHGTVHASNLDQIADFKGEGAEPLIESKGEVAAVVGADDSIWAADMAAGTLSNFALDDDGAAELTLEIEVPELVGMKEPQLSAVGTIGVVFDASSGELITSEGDSASIENPANAKIQSPGPETQKVAIALDQSLATVSLSGKDINYEQLETAGTPIQPVRVGSCTYAAWQTSGEYLRFCDDPGNNQSTKIPEMSEGAELAFRVNRDVVVLNDVHSGQVWLANEGMEIVSNWSDLEPPAGEGEAKEEETKEITDAIELPNRTEENKKPIAEDDTYSVRPGRTTLLPVLYNDVDPDGDLLTAKLEGAEPSIGTVQPVHDDTGFQIVVPEDAKGGASFVYTTKDGRGGQDTASVKLNVVDEKTNKAPEQQRTTVLRVQQGESVSQNLLTDWTDAEGDDLRLLGGTSEGDDVIRVQPDGTLTFQDDGKKLGQKELAIQVSDGQEGTKGRVLVEVLADTTVKPVTAADHVVANINESVSFSPLENDTDPTGDGLRLAGVDDVPGLELKTNAQTGTVTARAERAGTYYVEYMATNGPASAPGLARIDIKKTEEKAEDPIAVRDVALLPAGQDVLVNVLGNDTDPAGGVLVVTGVQSASDKPFTTSVERNTFVRVTDVRGLTDPTTISYTVSNGSREATGSIRVIPIPAPPRMDPPQANPDTVTVRENDVATVKVLENDIHPNGAELILRPELEEADDLGEGSLISVADETIRFRAGDFGGKAKQVSAVYTVAGPDGQETSASITFNVQPEAEANDLEKNSPPNPEPVTGRVFAGSSTNVLIPIDAIDPDGDSVSLVQFGDSPRMGTAKISGASIDYTANADASGTDEFSYVVEDRLGARATGTIKIGVAPLAESNNSPVAVNDFLTVRPNRPVAVDVMDNDTDPDGDPIALMSEVSTESSADVEVVDGRVTLTSPPEDGNISVRYMISDGRGGTAAGTLSIKSDPEAQLLAPIARDDRVSLEEIIGDEQVNVDILRNDEDPDGSTSELEITLPDNPQTAQVSEDGLAITATEDAQIIAYTLTDPDELTSTAFVHVPGTAGARPILRSGLNLQVEAGQELPLDLNDLVLVREGHSPRLTTEESVSSMPQNDGELVKSATELSFKAPIDFDGSATVSFEVTDGTGPDDDKGLKSKLTLPINVTPAPRSQETEDRQNQNEEGQPEEEEEEEQEEEEEEQPEEENFAPTLQANSLAVGQGEEPAFLDLRMAANDANEEDVQNLEFAIASVDIQGVQAELVEGHSLKVSAEASTPKGTTGTVTVTVSDGVNPPVPAAMNITVTGSVRELPVAVADNVADAAQGKTEVVDVLANDHNPYADEGPLRLINARAMENTGEVKKTGDKIAITPNDDFVGTMRVEYTIGDVTEDVARNVIGTVTLNVKGAPRAPGLPRVQSTGDQKVVLQWDPPANNGSSITHYTVSGGGHTQQCATTTCTITPLTNDTVYNFTVTATNEIGESPASAQSADARPDVEPEQPAAPTGTDGDQQAAFKWTAPVSRGSAIQSYTLEISPAPANGVTQITGITGTSYTWKGLKNGTDYQVRVRAVNKASKPSAYSAYSAAVTPAGKPFKPSAPTAVRKESAVDGGVVNVAWNAPGTNGAPITGYTLRVFKSGTLEKTIGSIPANQTSQSVTGLSTSGSYTFSIAASNRKGRSEQSSKSVAVTPYGRPKAVSSVSATATGANRMVKLNFEAPTANGSKITGYQYSTDGGGWNSFGGPGAVIDTGSNGTAHTWRVRALNAAGAGTASPASNKTSAYGPLRDNAKISSSHGKDWIAFSWNQNAGESNGRTVTQTVKIGGSKTKNDGSEKVTGLGYSTSRTIKIVATDTEGQSKSWSKTDKTDPKPARSVILSKGPLYNGYSNSTCPPNCYKYHVELYDFTPGTYTYLATCHHSGGQFSQDHYLSFTINGQGRASKDLPCVVEPGYAEPYFARIDGTESNRTTF</sequence>
<dbReference type="Proteomes" id="UP000006878">
    <property type="component" value="Chromosome"/>
</dbReference>
<dbReference type="PROSITE" id="PS50853">
    <property type="entry name" value="FN3"/>
    <property type="match status" value="3"/>
</dbReference>
<keyword evidence="3" id="KW-0119">Carbohydrate metabolism</keyword>
<organism evidence="7 8">
    <name type="scientific">Glutamicibacter arilaitensis (strain DSM 16368 / CIP 108037 / IAM 15318 / JCM 13566 / NCIMB 14258 / Re117)</name>
    <name type="common">Arthrobacter arilaitensis</name>
    <dbReference type="NCBI Taxonomy" id="861360"/>
    <lineage>
        <taxon>Bacteria</taxon>
        <taxon>Bacillati</taxon>
        <taxon>Actinomycetota</taxon>
        <taxon>Actinomycetes</taxon>
        <taxon>Micrococcales</taxon>
        <taxon>Micrococcaceae</taxon>
        <taxon>Glutamicibacter</taxon>
    </lineage>
</organism>
<evidence type="ECO:0000256" key="2">
    <source>
        <dbReference type="ARBA" id="ARBA00023295"/>
    </source>
</evidence>
<dbReference type="SUPFAM" id="SSF49265">
    <property type="entry name" value="Fibronectin type III"/>
    <property type="match status" value="2"/>
</dbReference>
<dbReference type="CDD" id="cd00063">
    <property type="entry name" value="FN3"/>
    <property type="match status" value="4"/>
</dbReference>
<dbReference type="GeneID" id="303186982"/>
<name>A0ABM9PV86_GLUAR</name>
<keyword evidence="8" id="KW-1185">Reference proteome</keyword>
<reference evidence="8" key="2">
    <citation type="submission" date="2010-07" db="EMBL/GenBank/DDBJ databases">
        <title>Complete genome sequence of Arthrobacter arilaitensis (strain DSM 16368 / CIP 108037 / JCM 13566 / Re117).</title>
        <authorList>
            <person name="Genoscope."/>
        </authorList>
    </citation>
    <scope>NUCLEOTIDE SEQUENCE [LARGE SCALE GENOMIC DNA]</scope>
    <source>
        <strain evidence="8">DSM 16368 / CIP 108037 / IAM 15318 / JCM 13566 / Re117</strain>
    </source>
</reference>
<dbReference type="NCBIfam" id="NF012211">
    <property type="entry name" value="tand_rpt_95"/>
    <property type="match status" value="1"/>
</dbReference>
<keyword evidence="5" id="KW-0472">Membrane</keyword>
<keyword evidence="5" id="KW-0812">Transmembrane</keyword>
<feature type="domain" description="Fibronectin type-III" evidence="6">
    <location>
        <begin position="1513"/>
        <end position="1597"/>
    </location>
</feature>
<feature type="region of interest" description="Disordered" evidence="4">
    <location>
        <begin position="1205"/>
        <end position="1224"/>
    </location>
</feature>
<dbReference type="InterPro" id="IPR013783">
    <property type="entry name" value="Ig-like_fold"/>
</dbReference>
<proteinExistence type="predicted"/>
<dbReference type="Gene3D" id="2.60.40.10">
    <property type="entry name" value="Immunoglobulins"/>
    <property type="match status" value="4"/>
</dbReference>
<feature type="region of interest" description="Disordered" evidence="4">
    <location>
        <begin position="1247"/>
        <end position="1312"/>
    </location>
</feature>
<dbReference type="PANTHER" id="PTHR13817">
    <property type="entry name" value="TITIN"/>
    <property type="match status" value="1"/>
</dbReference>
<feature type="domain" description="Fibronectin type-III" evidence="6">
    <location>
        <begin position="1699"/>
        <end position="1792"/>
    </location>
</feature>
<evidence type="ECO:0000313" key="8">
    <source>
        <dbReference type="Proteomes" id="UP000006878"/>
    </source>
</evidence>
<dbReference type="Gene3D" id="2.60.40.2810">
    <property type="match status" value="2"/>
</dbReference>
<dbReference type="SMART" id="SM00060">
    <property type="entry name" value="FN3"/>
    <property type="match status" value="4"/>
</dbReference>
<evidence type="ECO:0000313" key="7">
    <source>
        <dbReference type="EMBL" id="CBT75071.1"/>
    </source>
</evidence>
<keyword evidence="5" id="KW-1133">Transmembrane helix</keyword>
<dbReference type="PANTHER" id="PTHR13817:SF73">
    <property type="entry name" value="FIBRONECTIN TYPE-III DOMAIN-CONTAINING PROTEIN"/>
    <property type="match status" value="1"/>
</dbReference>